<proteinExistence type="predicted"/>
<sequence length="99" mass="11172">MLWDGEQQLLIGMCPSTKAVGMRMLLWVPPLTEVKSQEGTSRAGFTDLYREADRLVGSPRYDNTIDDVPYRCQMGTRVFISDRNESLMFGPRLAAVQVS</sequence>
<protein>
    <submittedName>
        <fullName evidence="1">Uncharacterized protein</fullName>
    </submittedName>
</protein>
<dbReference type="EMBL" id="KL142381">
    <property type="protein sequence ID" value="KDR75241.1"/>
    <property type="molecule type" value="Genomic_DNA"/>
</dbReference>
<dbReference type="HOGENOM" id="CLU_2320545_0_0_1"/>
<organism evidence="1 2">
    <name type="scientific">Galerina marginata (strain CBS 339.88)</name>
    <dbReference type="NCBI Taxonomy" id="685588"/>
    <lineage>
        <taxon>Eukaryota</taxon>
        <taxon>Fungi</taxon>
        <taxon>Dikarya</taxon>
        <taxon>Basidiomycota</taxon>
        <taxon>Agaricomycotina</taxon>
        <taxon>Agaricomycetes</taxon>
        <taxon>Agaricomycetidae</taxon>
        <taxon>Agaricales</taxon>
        <taxon>Agaricineae</taxon>
        <taxon>Strophariaceae</taxon>
        <taxon>Galerina</taxon>
    </lineage>
</organism>
<keyword evidence="2" id="KW-1185">Reference proteome</keyword>
<dbReference type="Proteomes" id="UP000027222">
    <property type="component" value="Unassembled WGS sequence"/>
</dbReference>
<dbReference type="AlphaFoldDB" id="A0A067SWG1"/>
<accession>A0A067SWG1</accession>
<gene>
    <name evidence="1" type="ORF">GALMADRAFT_226910</name>
</gene>
<reference evidence="2" key="1">
    <citation type="journal article" date="2014" name="Proc. Natl. Acad. Sci. U.S.A.">
        <title>Extensive sampling of basidiomycete genomes demonstrates inadequacy of the white-rot/brown-rot paradigm for wood decay fungi.</title>
        <authorList>
            <person name="Riley R."/>
            <person name="Salamov A.A."/>
            <person name="Brown D.W."/>
            <person name="Nagy L.G."/>
            <person name="Floudas D."/>
            <person name="Held B.W."/>
            <person name="Levasseur A."/>
            <person name="Lombard V."/>
            <person name="Morin E."/>
            <person name="Otillar R."/>
            <person name="Lindquist E.A."/>
            <person name="Sun H."/>
            <person name="LaButti K.M."/>
            <person name="Schmutz J."/>
            <person name="Jabbour D."/>
            <person name="Luo H."/>
            <person name="Baker S.E."/>
            <person name="Pisabarro A.G."/>
            <person name="Walton J.D."/>
            <person name="Blanchette R.A."/>
            <person name="Henrissat B."/>
            <person name="Martin F."/>
            <person name="Cullen D."/>
            <person name="Hibbett D.S."/>
            <person name="Grigoriev I.V."/>
        </authorList>
    </citation>
    <scope>NUCLEOTIDE SEQUENCE [LARGE SCALE GENOMIC DNA]</scope>
    <source>
        <strain evidence="2">CBS 339.88</strain>
    </source>
</reference>
<evidence type="ECO:0000313" key="1">
    <source>
        <dbReference type="EMBL" id="KDR75241.1"/>
    </source>
</evidence>
<name>A0A067SWG1_GALM3</name>
<evidence type="ECO:0000313" key="2">
    <source>
        <dbReference type="Proteomes" id="UP000027222"/>
    </source>
</evidence>